<keyword evidence="1" id="KW-0812">Transmembrane</keyword>
<gene>
    <name evidence="2" type="ORF">CWR48_11495</name>
</gene>
<evidence type="ECO:0000313" key="3">
    <source>
        <dbReference type="Proteomes" id="UP000257143"/>
    </source>
</evidence>
<comment type="caution">
    <text evidence="2">The sequence shown here is derived from an EMBL/GenBank/DDBJ whole genome shotgun (WGS) entry which is preliminary data.</text>
</comment>
<feature type="transmembrane region" description="Helical" evidence="1">
    <location>
        <begin position="6"/>
        <end position="26"/>
    </location>
</feature>
<proteinExistence type="predicted"/>
<dbReference type="EMBL" id="PIOC01000017">
    <property type="protein sequence ID" value="RDW18204.1"/>
    <property type="molecule type" value="Genomic_DNA"/>
</dbReference>
<keyword evidence="1" id="KW-0472">Membrane</keyword>
<keyword evidence="3" id="KW-1185">Reference proteome</keyword>
<accession>A0A3D8PQG0</accession>
<keyword evidence="1" id="KW-1133">Transmembrane helix</keyword>
<reference evidence="3" key="1">
    <citation type="submission" date="2017-11" db="EMBL/GenBank/DDBJ databases">
        <authorList>
            <person name="Zhu W."/>
        </authorList>
    </citation>
    <scope>NUCLEOTIDE SEQUENCE [LARGE SCALE GENOMIC DNA]</scope>
    <source>
        <strain evidence="3">CAU 1183</strain>
    </source>
</reference>
<organism evidence="2 3">
    <name type="scientific">Oceanobacillus arenosus</name>
    <dbReference type="NCBI Taxonomy" id="1229153"/>
    <lineage>
        <taxon>Bacteria</taxon>
        <taxon>Bacillati</taxon>
        <taxon>Bacillota</taxon>
        <taxon>Bacilli</taxon>
        <taxon>Bacillales</taxon>
        <taxon>Bacillaceae</taxon>
        <taxon>Oceanobacillus</taxon>
    </lineage>
</organism>
<dbReference type="AlphaFoldDB" id="A0A3D8PQG0"/>
<protein>
    <submittedName>
        <fullName evidence="2">Uncharacterized protein</fullName>
    </submittedName>
</protein>
<evidence type="ECO:0000256" key="1">
    <source>
        <dbReference type="SAM" id="Phobius"/>
    </source>
</evidence>
<sequence>MKKLLLATGLIIIFVGVFIFYNKLYYPSLPKVNMSKKEVIEIVNNSDKEIAKLSSENGNEWYIIHERNTAAADKIIKEMLNQNDWVFKQKDGSGLFFEKQGENLIVSTQKWTADYMLVKILTNSFTKELHS</sequence>
<name>A0A3D8PQG0_9BACI</name>
<evidence type="ECO:0000313" key="2">
    <source>
        <dbReference type="EMBL" id="RDW18204.1"/>
    </source>
</evidence>
<dbReference type="Proteomes" id="UP000257143">
    <property type="component" value="Unassembled WGS sequence"/>
</dbReference>
<dbReference type="OrthoDB" id="6194834at2"/>
<dbReference type="RefSeq" id="WP_115773385.1">
    <property type="nucleotide sequence ID" value="NZ_PIOC01000017.1"/>
</dbReference>